<dbReference type="AlphaFoldDB" id="A0A8H4RLX1"/>
<evidence type="ECO:0000313" key="3">
    <source>
        <dbReference type="Proteomes" id="UP000566819"/>
    </source>
</evidence>
<comment type="caution">
    <text evidence="2">The sequence shown here is derived from an EMBL/GenBank/DDBJ whole genome shotgun (WGS) entry which is preliminary data.</text>
</comment>
<keyword evidence="3" id="KW-1185">Reference proteome</keyword>
<sequence>MVSLTTLLSAAALALTVLADKYLYLADCGPSQTFVLAMYSKGSEPGKQQKPDSVKIVGNDNPSFSFEAAELTATSVPISSVSVF</sequence>
<evidence type="ECO:0000313" key="2">
    <source>
        <dbReference type="EMBL" id="KAF4631104.1"/>
    </source>
</evidence>
<gene>
    <name evidence="2" type="ORF">G7Y89_g7027</name>
</gene>
<proteinExistence type="predicted"/>
<protein>
    <submittedName>
        <fullName evidence="2">Uncharacterized protein</fullName>
    </submittedName>
</protein>
<feature type="signal peptide" evidence="1">
    <location>
        <begin position="1"/>
        <end position="19"/>
    </location>
</feature>
<dbReference type="EMBL" id="JAAMPI010000477">
    <property type="protein sequence ID" value="KAF4631104.1"/>
    <property type="molecule type" value="Genomic_DNA"/>
</dbReference>
<evidence type="ECO:0000256" key="1">
    <source>
        <dbReference type="SAM" id="SignalP"/>
    </source>
</evidence>
<reference evidence="2 3" key="1">
    <citation type="submission" date="2020-03" db="EMBL/GenBank/DDBJ databases">
        <title>Draft Genome Sequence of Cudoniella acicularis.</title>
        <authorList>
            <person name="Buettner E."/>
            <person name="Kellner H."/>
        </authorList>
    </citation>
    <scope>NUCLEOTIDE SEQUENCE [LARGE SCALE GENOMIC DNA]</scope>
    <source>
        <strain evidence="2 3">DSM 108380</strain>
    </source>
</reference>
<organism evidence="2 3">
    <name type="scientific">Cudoniella acicularis</name>
    <dbReference type="NCBI Taxonomy" id="354080"/>
    <lineage>
        <taxon>Eukaryota</taxon>
        <taxon>Fungi</taxon>
        <taxon>Dikarya</taxon>
        <taxon>Ascomycota</taxon>
        <taxon>Pezizomycotina</taxon>
        <taxon>Leotiomycetes</taxon>
        <taxon>Helotiales</taxon>
        <taxon>Tricladiaceae</taxon>
        <taxon>Cudoniella</taxon>
    </lineage>
</organism>
<name>A0A8H4RLX1_9HELO</name>
<accession>A0A8H4RLX1</accession>
<dbReference type="Proteomes" id="UP000566819">
    <property type="component" value="Unassembled WGS sequence"/>
</dbReference>
<feature type="chain" id="PRO_5034380539" evidence="1">
    <location>
        <begin position="20"/>
        <end position="84"/>
    </location>
</feature>
<keyword evidence="1" id="KW-0732">Signal</keyword>